<evidence type="ECO:0000313" key="8">
    <source>
        <dbReference type="Proteomes" id="UP000054498"/>
    </source>
</evidence>
<evidence type="ECO:0000256" key="1">
    <source>
        <dbReference type="ARBA" id="ARBA00004123"/>
    </source>
</evidence>
<dbReference type="PANTHER" id="PTHR13112:SF0">
    <property type="entry name" value="FI21285P1"/>
    <property type="match status" value="1"/>
</dbReference>
<dbReference type="GO" id="GO:0045727">
    <property type="term" value="P:positive regulation of translation"/>
    <property type="evidence" value="ECO:0007669"/>
    <property type="project" value="TreeGrafter"/>
</dbReference>
<dbReference type="InterPro" id="IPR035979">
    <property type="entry name" value="RBD_domain_sf"/>
</dbReference>
<keyword evidence="8" id="KW-1185">Reference proteome</keyword>
<evidence type="ECO:0000313" key="7">
    <source>
        <dbReference type="EMBL" id="KIY98106.1"/>
    </source>
</evidence>
<dbReference type="InterPro" id="IPR012677">
    <property type="entry name" value="Nucleotide-bd_a/b_plait_sf"/>
</dbReference>
<organism evidence="7 8">
    <name type="scientific">Monoraphidium neglectum</name>
    <dbReference type="NCBI Taxonomy" id="145388"/>
    <lineage>
        <taxon>Eukaryota</taxon>
        <taxon>Viridiplantae</taxon>
        <taxon>Chlorophyta</taxon>
        <taxon>core chlorophytes</taxon>
        <taxon>Chlorophyceae</taxon>
        <taxon>CS clade</taxon>
        <taxon>Sphaeropleales</taxon>
        <taxon>Selenastraceae</taxon>
        <taxon>Monoraphidium</taxon>
    </lineage>
</organism>
<feature type="non-terminal residue" evidence="7">
    <location>
        <position position="149"/>
    </location>
</feature>
<accession>A0A0D2MB48</accession>
<dbReference type="GO" id="GO:0005730">
    <property type="term" value="C:nucleolus"/>
    <property type="evidence" value="ECO:0007669"/>
    <property type="project" value="TreeGrafter"/>
</dbReference>
<dbReference type="EMBL" id="KK102310">
    <property type="protein sequence ID" value="KIY98106.1"/>
    <property type="molecule type" value="Genomic_DNA"/>
</dbReference>
<dbReference type="CDD" id="cd12455">
    <property type="entry name" value="RRM_like_Smg4_UPF3"/>
    <property type="match status" value="1"/>
</dbReference>
<dbReference type="Proteomes" id="UP000054498">
    <property type="component" value="Unassembled WGS sequence"/>
</dbReference>
<sequence length="149" mass="16585">MTKPQERTKVVVRNLPPALTEEALRAVVDKIVGGRYGWSAYYPGKVSLRRTLHSRAYFDFLTPDDVIEFKTRFDGHVFVSTKGTQYRCTVEYAPSQRVPKPPTKKAPMEGTIEKGEEATQQQTQAAAARSHACIPTGNKAHGGARRRPA</sequence>
<reference evidence="7 8" key="1">
    <citation type="journal article" date="2013" name="BMC Genomics">
        <title>Reconstruction of the lipid metabolism for the microalga Monoraphidium neglectum from its genome sequence reveals characteristics suitable for biofuel production.</title>
        <authorList>
            <person name="Bogen C."/>
            <person name="Al-Dilaimi A."/>
            <person name="Albersmeier A."/>
            <person name="Wichmann J."/>
            <person name="Grundmann M."/>
            <person name="Rupp O."/>
            <person name="Lauersen K.J."/>
            <person name="Blifernez-Klassen O."/>
            <person name="Kalinowski J."/>
            <person name="Goesmann A."/>
            <person name="Mussgnug J.H."/>
            <person name="Kruse O."/>
        </authorList>
    </citation>
    <scope>NUCLEOTIDE SEQUENCE [LARGE SCALE GENOMIC DNA]</scope>
    <source>
        <strain evidence="7 8">SAG 48.87</strain>
    </source>
</reference>
<evidence type="ECO:0000256" key="3">
    <source>
        <dbReference type="ARBA" id="ARBA00023161"/>
    </source>
</evidence>
<dbReference type="InterPro" id="IPR039722">
    <property type="entry name" value="Upf3"/>
</dbReference>
<dbReference type="KEGG" id="mng:MNEG_9858"/>
<evidence type="ECO:0000259" key="6">
    <source>
        <dbReference type="Pfam" id="PF03467"/>
    </source>
</evidence>
<dbReference type="PANTHER" id="PTHR13112">
    <property type="entry name" value="UPF3 REGULATOR OF NONSENSE TRANSCRIPTS-LIKE PROTEIN"/>
    <property type="match status" value="1"/>
</dbReference>
<protein>
    <recommendedName>
        <fullName evidence="6">UPF3 domain-containing protein</fullName>
    </recommendedName>
</protein>
<dbReference type="GO" id="GO:0000184">
    <property type="term" value="P:nuclear-transcribed mRNA catabolic process, nonsense-mediated decay"/>
    <property type="evidence" value="ECO:0007669"/>
    <property type="project" value="UniProtKB-KW"/>
</dbReference>
<evidence type="ECO:0000256" key="4">
    <source>
        <dbReference type="ARBA" id="ARBA00023242"/>
    </source>
</evidence>
<dbReference type="RefSeq" id="XP_013897126.1">
    <property type="nucleotide sequence ID" value="XM_014041672.1"/>
</dbReference>
<comment type="similarity">
    <text evidence="2">Belongs to the RENT3 family.</text>
</comment>
<keyword evidence="3" id="KW-0866">Nonsense-mediated mRNA decay</keyword>
<dbReference type="InterPro" id="IPR005120">
    <property type="entry name" value="UPF3_dom"/>
</dbReference>
<proteinExistence type="inferred from homology"/>
<feature type="domain" description="UPF3" evidence="6">
    <location>
        <begin position="6"/>
        <end position="116"/>
    </location>
</feature>
<dbReference type="GO" id="GO:0005737">
    <property type="term" value="C:cytoplasm"/>
    <property type="evidence" value="ECO:0007669"/>
    <property type="project" value="TreeGrafter"/>
</dbReference>
<evidence type="ECO:0000256" key="2">
    <source>
        <dbReference type="ARBA" id="ARBA00005991"/>
    </source>
</evidence>
<gene>
    <name evidence="7" type="ORF">MNEG_9858</name>
</gene>
<dbReference type="OrthoDB" id="18087at2759"/>
<feature type="compositionally biased region" description="Low complexity" evidence="5">
    <location>
        <begin position="118"/>
        <end position="128"/>
    </location>
</feature>
<comment type="subcellular location">
    <subcellularLocation>
        <location evidence="1">Nucleus</location>
    </subcellularLocation>
</comment>
<dbReference type="Pfam" id="PF03467">
    <property type="entry name" value="Smg4_UPF3"/>
    <property type="match status" value="1"/>
</dbReference>
<dbReference type="GeneID" id="25742733"/>
<dbReference type="Gene3D" id="3.30.70.330">
    <property type="match status" value="1"/>
</dbReference>
<dbReference type="GO" id="GO:0003729">
    <property type="term" value="F:mRNA binding"/>
    <property type="evidence" value="ECO:0007669"/>
    <property type="project" value="TreeGrafter"/>
</dbReference>
<dbReference type="AlphaFoldDB" id="A0A0D2MB48"/>
<feature type="region of interest" description="Disordered" evidence="5">
    <location>
        <begin position="95"/>
        <end position="149"/>
    </location>
</feature>
<name>A0A0D2MB48_9CHLO</name>
<dbReference type="STRING" id="145388.A0A0D2MB48"/>
<keyword evidence="4" id="KW-0539">Nucleus</keyword>
<evidence type="ECO:0000256" key="5">
    <source>
        <dbReference type="SAM" id="MobiDB-lite"/>
    </source>
</evidence>
<dbReference type="SUPFAM" id="SSF54928">
    <property type="entry name" value="RNA-binding domain, RBD"/>
    <property type="match status" value="1"/>
</dbReference>